<feature type="coiled-coil region" evidence="9">
    <location>
        <begin position="622"/>
        <end position="656"/>
    </location>
</feature>
<dbReference type="GO" id="GO:0005634">
    <property type="term" value="C:nucleus"/>
    <property type="evidence" value="ECO:0007669"/>
    <property type="project" value="UniProtKB-SubCell"/>
</dbReference>
<dbReference type="Gene3D" id="3.30.730.10">
    <property type="entry name" value="AP2/ERF domain"/>
    <property type="match status" value="1"/>
</dbReference>
<reference evidence="12 13" key="1">
    <citation type="journal article" date="2024" name="Plant J.">
        <title>Genome sequences and population genomics reveal climatic adaptation and genomic divergence between two closely related sweetgum species.</title>
        <authorList>
            <person name="Xu W.Q."/>
            <person name="Ren C.Q."/>
            <person name="Zhang X.Y."/>
            <person name="Comes H.P."/>
            <person name="Liu X.H."/>
            <person name="Li Y.G."/>
            <person name="Kettle C.J."/>
            <person name="Jalonen R."/>
            <person name="Gaisberger H."/>
            <person name="Ma Y.Z."/>
            <person name="Qiu Y.X."/>
        </authorList>
    </citation>
    <scope>NUCLEOTIDE SEQUENCE [LARGE SCALE GENOMIC DNA]</scope>
    <source>
        <strain evidence="12">Hangzhou</strain>
    </source>
</reference>
<keyword evidence="3" id="KW-0805">Transcription regulation</keyword>
<dbReference type="Pfam" id="PF00847">
    <property type="entry name" value="AP2"/>
    <property type="match status" value="1"/>
</dbReference>
<evidence type="ECO:0000256" key="9">
    <source>
        <dbReference type="SAM" id="Coils"/>
    </source>
</evidence>
<keyword evidence="4" id="KW-0238">DNA-binding</keyword>
<feature type="region of interest" description="Disordered" evidence="10">
    <location>
        <begin position="1"/>
        <end position="129"/>
    </location>
</feature>
<evidence type="ECO:0000313" key="12">
    <source>
        <dbReference type="EMBL" id="KAK9285441.1"/>
    </source>
</evidence>
<name>A0AAP0RVH0_LIQFO</name>
<evidence type="ECO:0000256" key="7">
    <source>
        <dbReference type="ARBA" id="ARBA00023242"/>
    </source>
</evidence>
<dbReference type="GO" id="GO:0003700">
    <property type="term" value="F:DNA-binding transcription factor activity"/>
    <property type="evidence" value="ECO:0007669"/>
    <property type="project" value="InterPro"/>
</dbReference>
<dbReference type="PANTHER" id="PTHR31657:SF19">
    <property type="entry name" value="ETHYLENE-RESPONSIVE TRANSCRIPTION FACTOR ERF053"/>
    <property type="match status" value="1"/>
</dbReference>
<evidence type="ECO:0000259" key="11">
    <source>
        <dbReference type="PROSITE" id="PS51032"/>
    </source>
</evidence>
<comment type="caution">
    <text evidence="12">The sequence shown here is derived from an EMBL/GenBank/DDBJ whole genome shotgun (WGS) entry which is preliminary data.</text>
</comment>
<gene>
    <name evidence="12" type="ORF">L1049_024634</name>
</gene>
<feature type="region of interest" description="Disordered" evidence="10">
    <location>
        <begin position="191"/>
        <end position="258"/>
    </location>
</feature>
<dbReference type="SMART" id="SM00380">
    <property type="entry name" value="AP2"/>
    <property type="match status" value="1"/>
</dbReference>
<feature type="compositionally biased region" description="Polar residues" evidence="10">
    <location>
        <begin position="69"/>
        <end position="82"/>
    </location>
</feature>
<accession>A0AAP0RVH0</accession>
<keyword evidence="7" id="KW-0539">Nucleus</keyword>
<evidence type="ECO:0000256" key="10">
    <source>
        <dbReference type="SAM" id="MobiDB-lite"/>
    </source>
</evidence>
<evidence type="ECO:0000256" key="1">
    <source>
        <dbReference type="ARBA" id="ARBA00004123"/>
    </source>
</evidence>
<feature type="compositionally biased region" description="Basic and acidic residues" evidence="10">
    <location>
        <begin position="25"/>
        <end position="42"/>
    </location>
</feature>
<keyword evidence="13" id="KW-1185">Reference proteome</keyword>
<dbReference type="InterPro" id="IPR036955">
    <property type="entry name" value="AP2/ERF_dom_sf"/>
</dbReference>
<organism evidence="12 13">
    <name type="scientific">Liquidambar formosana</name>
    <name type="common">Formosan gum</name>
    <dbReference type="NCBI Taxonomy" id="63359"/>
    <lineage>
        <taxon>Eukaryota</taxon>
        <taxon>Viridiplantae</taxon>
        <taxon>Streptophyta</taxon>
        <taxon>Embryophyta</taxon>
        <taxon>Tracheophyta</taxon>
        <taxon>Spermatophyta</taxon>
        <taxon>Magnoliopsida</taxon>
        <taxon>eudicotyledons</taxon>
        <taxon>Gunneridae</taxon>
        <taxon>Pentapetalae</taxon>
        <taxon>Saxifragales</taxon>
        <taxon>Altingiaceae</taxon>
        <taxon>Liquidambar</taxon>
    </lineage>
</organism>
<dbReference type="InterPro" id="IPR051758">
    <property type="entry name" value="ERF/AP2-like"/>
</dbReference>
<feature type="compositionally biased region" description="Low complexity" evidence="10">
    <location>
        <begin position="90"/>
        <end position="104"/>
    </location>
</feature>
<keyword evidence="5" id="KW-0010">Activator</keyword>
<evidence type="ECO:0000256" key="2">
    <source>
        <dbReference type="ARBA" id="ARBA00022745"/>
    </source>
</evidence>
<comment type="subcellular location">
    <subcellularLocation>
        <location evidence="1">Nucleus</location>
    </subcellularLocation>
</comment>
<feature type="compositionally biased region" description="Polar residues" evidence="10">
    <location>
        <begin position="219"/>
        <end position="235"/>
    </location>
</feature>
<evidence type="ECO:0000256" key="8">
    <source>
        <dbReference type="ARBA" id="ARBA00024343"/>
    </source>
</evidence>
<sequence>MAPAKNNGRSKRAVGETPAEVTNQDWERDKGNDLDIGSERPQWKPVFEKASMSQGPVKKIGSPGRLDPNQFSSSLAHQTSFPLHTRVPPRSSTSITLPHSSSSSSRHRQGSTSFRPPAPPINTTKGYRGVRQRTWGKWVTEICPPNKRTRLWLGTFATAEGAALAYDRKAFELRGENAKLNFPELFLNKDRAGSTAPSSSLSSPPAPHENLLPHGSLKLPQQTPKGLNLEASNTRLMPPLSPRGDNPDDESGLELSEATASDKVQAIAAGSGAGEGVLESNEMDLDPSAFIEADFPSMGQLELHQAGDVNVPNSPKSGLDTNTFVEVDFPSKKQLHLHQTGDSIVPNWPESDLDPSAFFEVDFPSMRQLDLHQASDVIVPNSPVWDFVPNTFVEADFPSMRQLNLHQAGDVIVSSFLESELDPSTFVDADCPSMRQLDLHQAGDVDVVVPNWLESESNKSAEASSAGHVPISTSALATTIVPKDDLDTLFATMEEAVSSATVTSTSHTGSIVVEQISESHKQPSTSEIEEAKAALQRCLALEFSQFLDSKAKIDFMLALSVLSSAASELSPAQIKSINQLWGQFHTMTLKLDHSQKELAACNKFFDKKYQLYDELKVFIDSNSTIKAQLQMLSTEKEQLMARLTEIEATQAKLIEDRKQLGERGKTTMTDWKQLNSDSADMDMRKKLAEYEILQVSKFWSSFKSSFP</sequence>
<dbReference type="PROSITE" id="PS51032">
    <property type="entry name" value="AP2_ERF"/>
    <property type="match status" value="1"/>
</dbReference>
<dbReference type="EMBL" id="JBBPBK010000005">
    <property type="protein sequence ID" value="KAK9285441.1"/>
    <property type="molecule type" value="Genomic_DNA"/>
</dbReference>
<dbReference type="GO" id="GO:0000976">
    <property type="term" value="F:transcription cis-regulatory region binding"/>
    <property type="evidence" value="ECO:0007669"/>
    <property type="project" value="UniProtKB-ARBA"/>
</dbReference>
<dbReference type="InterPro" id="IPR016177">
    <property type="entry name" value="DNA-bd_dom_sf"/>
</dbReference>
<dbReference type="GO" id="GO:0009873">
    <property type="term" value="P:ethylene-activated signaling pathway"/>
    <property type="evidence" value="ECO:0007669"/>
    <property type="project" value="UniProtKB-KW"/>
</dbReference>
<feature type="compositionally biased region" description="Low complexity" evidence="10">
    <location>
        <begin position="194"/>
        <end position="203"/>
    </location>
</feature>
<proteinExistence type="inferred from homology"/>
<evidence type="ECO:0000256" key="5">
    <source>
        <dbReference type="ARBA" id="ARBA00023159"/>
    </source>
</evidence>
<evidence type="ECO:0000256" key="3">
    <source>
        <dbReference type="ARBA" id="ARBA00023015"/>
    </source>
</evidence>
<dbReference type="SUPFAM" id="SSF54171">
    <property type="entry name" value="DNA-binding domain"/>
    <property type="match status" value="1"/>
</dbReference>
<dbReference type="PANTHER" id="PTHR31657">
    <property type="entry name" value="ETHYLENE-RESPONSIVE TRANSCRIPTION FACTOR ERF061"/>
    <property type="match status" value="1"/>
</dbReference>
<dbReference type="FunFam" id="3.30.730.10:FF:000001">
    <property type="entry name" value="Ethylene-responsive transcription factor 2"/>
    <property type="match status" value="1"/>
</dbReference>
<evidence type="ECO:0000313" key="13">
    <source>
        <dbReference type="Proteomes" id="UP001415857"/>
    </source>
</evidence>
<dbReference type="CDD" id="cd00018">
    <property type="entry name" value="AP2"/>
    <property type="match status" value="1"/>
</dbReference>
<dbReference type="InterPro" id="IPR001471">
    <property type="entry name" value="AP2/ERF_dom"/>
</dbReference>
<dbReference type="Proteomes" id="UP001415857">
    <property type="component" value="Unassembled WGS sequence"/>
</dbReference>
<evidence type="ECO:0000256" key="6">
    <source>
        <dbReference type="ARBA" id="ARBA00023163"/>
    </source>
</evidence>
<comment type="similarity">
    <text evidence="8">Belongs to the AP2/ERF transcription factor family. ERF subfamily.</text>
</comment>
<dbReference type="AlphaFoldDB" id="A0AAP0RVH0"/>
<keyword evidence="6" id="KW-0804">Transcription</keyword>
<protein>
    <recommendedName>
        <fullName evidence="11">AP2/ERF domain-containing protein</fullName>
    </recommendedName>
</protein>
<dbReference type="PRINTS" id="PR00367">
    <property type="entry name" value="ETHRSPELEMNT"/>
</dbReference>
<feature type="domain" description="AP2/ERF" evidence="11">
    <location>
        <begin position="126"/>
        <end position="183"/>
    </location>
</feature>
<evidence type="ECO:0000256" key="4">
    <source>
        <dbReference type="ARBA" id="ARBA00023125"/>
    </source>
</evidence>
<keyword evidence="2" id="KW-0936">Ethylene signaling pathway</keyword>
<keyword evidence="9" id="KW-0175">Coiled coil</keyword>